<sequence length="771" mass="81280">MTVTKFGLGQPLRRVEDRRLITGEGNYGDDHAPAGCLHAALLRSPHAHATFTITDVEAARAMPGVHLVLTAEDVAGLGDIKCQAPLPNGDGSQNHVANIPLLAKGSVKHIGDAVAFVVADTLIQARDAVEAIGIDYEVRPAVVGIRGAIAGGASAVWDEQPDNVSFDSTMGDKAPVDAAFAKAAKVVKVEVENQRLVTNYMETRSVVAEYDSGAKRFTLTIPSQGVHGLRKTLTGVLGVTKDQIRVVTGDVGGGFGTKTFTYREYPLAAEAARRLDRPVKWVSERGEHFVACTQGRDNLSVGEVALDADGTFLAMRFDVIGDLGAYLSQYGPYIPYLGATMLTGVYKTPAVFVRVRGVYTNTVPVDAYRGAGRPEAAYLIERLVDRAARETGISPAEIRRRNFIPPSAMPYTTPIGDRTYDTGDFAAHMGRAVEAADWNGFEARAAESRAKGLVRGIGLATYIECTAWGEGEDVKITLDKDGGATVYVGTQSNGQGHATAYAQFAAEHLDLPLERIRVVQGDTDKVATGAGTGGSRSIPVGGISVGAASQNLAGKLKELASEELEAGVQDLEIAEGAVRVAGTDKSIDFAALASLPKASEATLTGQGDFVPPSATYPNGTHVAEVEIDPETGITEVVRYTICDDFGIVVNPLLLAGQVHGGVVQGIGQALHERTVYDAEGQLLTASFMDYAMPRAGDVPFFHFETKNVPSTTNPMGIKGAGEAGSIGSCPAVMNAVVDALDRSVGLRDMDMPATPARMFAALEPLRKAAAA</sequence>
<keyword evidence="1" id="KW-0500">Molybdenum</keyword>
<dbReference type="KEGG" id="maqu:Maq22A_1p33965"/>
<evidence type="ECO:0000256" key="1">
    <source>
        <dbReference type="ARBA" id="ARBA00022505"/>
    </source>
</evidence>
<evidence type="ECO:0000259" key="3">
    <source>
        <dbReference type="SMART" id="SM01008"/>
    </source>
</evidence>
<dbReference type="SUPFAM" id="SSF54665">
    <property type="entry name" value="CO dehydrogenase molybdoprotein N-domain-like"/>
    <property type="match status" value="1"/>
</dbReference>
<dbReference type="PANTHER" id="PTHR11908">
    <property type="entry name" value="XANTHINE DEHYDROGENASE"/>
    <property type="match status" value="1"/>
</dbReference>
<gene>
    <name evidence="4" type="primary">coxL</name>
    <name evidence="4" type="ORF">Maq22A_1p33965</name>
</gene>
<geneLocation type="plasmid" evidence="5">
    <name>pMaq22A_1p DNA</name>
</geneLocation>
<dbReference type="Gene3D" id="3.30.365.10">
    <property type="entry name" value="Aldehyde oxidase/xanthine dehydrogenase, molybdopterin binding domain"/>
    <property type="match status" value="4"/>
</dbReference>
<dbReference type="InterPro" id="IPR046867">
    <property type="entry name" value="AldOxase/xan_DH_MoCoBD2"/>
</dbReference>
<reference evidence="4 5" key="1">
    <citation type="journal article" date="2015" name="Genome Announc.">
        <title>Complete Genome Sequence of Methylobacterium aquaticum Strain 22A, Isolated from Racomitrium japonicum Moss.</title>
        <authorList>
            <person name="Tani A."/>
            <person name="Ogura Y."/>
            <person name="Hayashi T."/>
            <person name="Kimbara K."/>
        </authorList>
    </citation>
    <scope>NUCLEOTIDE SEQUENCE [LARGE SCALE GENOMIC DNA]</scope>
    <source>
        <strain evidence="4 5">MA-22A</strain>
        <plasmid evidence="5">Plasmid pMaq22A_1p DNA</plasmid>
    </source>
</reference>
<dbReference type="PATRIC" id="fig|270351.10.peg.6111"/>
<dbReference type="OrthoDB" id="9758509at2"/>
<dbReference type="InterPro" id="IPR037165">
    <property type="entry name" value="AldOxase/xan_DH_Mopterin-bd_sf"/>
</dbReference>
<dbReference type="InterPro" id="IPR016208">
    <property type="entry name" value="Ald_Oxase/xanthine_DH-like"/>
</dbReference>
<dbReference type="SUPFAM" id="SSF56003">
    <property type="entry name" value="Molybdenum cofactor-binding domain"/>
    <property type="match status" value="1"/>
</dbReference>
<dbReference type="InterPro" id="IPR008274">
    <property type="entry name" value="AldOxase/xan_DH_MoCoBD1"/>
</dbReference>
<dbReference type="Pfam" id="PF01315">
    <property type="entry name" value="Ald_Xan_dh_C"/>
    <property type="match status" value="1"/>
</dbReference>
<evidence type="ECO:0000256" key="2">
    <source>
        <dbReference type="ARBA" id="ARBA00023002"/>
    </source>
</evidence>
<dbReference type="Pfam" id="PF02738">
    <property type="entry name" value="MoCoBD_1"/>
    <property type="match status" value="1"/>
</dbReference>
<dbReference type="RefSeq" id="WP_060850216.1">
    <property type="nucleotide sequence ID" value="NZ_AP014705.1"/>
</dbReference>
<dbReference type="EMBL" id="AP014705">
    <property type="protein sequence ID" value="BAQ49075.1"/>
    <property type="molecule type" value="Genomic_DNA"/>
</dbReference>
<keyword evidence="2" id="KW-0560">Oxidoreductase</keyword>
<protein>
    <submittedName>
        <fullName evidence="4">Carbon monoxide dehydrogenase</fullName>
    </submittedName>
</protein>
<proteinExistence type="predicted"/>
<dbReference type="AlphaFoldDB" id="A0A0C6G043"/>
<dbReference type="PANTHER" id="PTHR11908:SF132">
    <property type="entry name" value="ALDEHYDE OXIDASE 1-RELATED"/>
    <property type="match status" value="1"/>
</dbReference>
<evidence type="ECO:0000313" key="5">
    <source>
        <dbReference type="Proteomes" id="UP000061432"/>
    </source>
</evidence>
<dbReference type="GO" id="GO:0005506">
    <property type="term" value="F:iron ion binding"/>
    <property type="evidence" value="ECO:0007669"/>
    <property type="project" value="InterPro"/>
</dbReference>
<dbReference type="InterPro" id="IPR036856">
    <property type="entry name" value="Ald_Oxase/Xan_DH_a/b_sf"/>
</dbReference>
<dbReference type="InterPro" id="IPR000674">
    <property type="entry name" value="Ald_Oxase/Xan_DH_a/b"/>
</dbReference>
<accession>A0A0C6G043</accession>
<dbReference type="Gene3D" id="3.90.1170.50">
    <property type="entry name" value="Aldehyde oxidase/xanthine dehydrogenase, a/b hammerhead"/>
    <property type="match status" value="1"/>
</dbReference>
<name>A0A0C6G043_9HYPH</name>
<evidence type="ECO:0000313" key="4">
    <source>
        <dbReference type="EMBL" id="BAQ49075.1"/>
    </source>
</evidence>
<feature type="domain" description="Aldehyde oxidase/xanthine dehydrogenase a/b hammerhead" evidence="3">
    <location>
        <begin position="22"/>
        <end position="140"/>
    </location>
</feature>
<dbReference type="Pfam" id="PF20256">
    <property type="entry name" value="MoCoBD_2"/>
    <property type="match status" value="1"/>
</dbReference>
<dbReference type="Proteomes" id="UP000061432">
    <property type="component" value="Plasmid pMaq22A_1p"/>
</dbReference>
<keyword evidence="4" id="KW-0614">Plasmid</keyword>
<organism evidence="4 5">
    <name type="scientific">Methylobacterium aquaticum</name>
    <dbReference type="NCBI Taxonomy" id="270351"/>
    <lineage>
        <taxon>Bacteria</taxon>
        <taxon>Pseudomonadati</taxon>
        <taxon>Pseudomonadota</taxon>
        <taxon>Alphaproteobacteria</taxon>
        <taxon>Hyphomicrobiales</taxon>
        <taxon>Methylobacteriaceae</taxon>
        <taxon>Methylobacterium</taxon>
    </lineage>
</organism>
<dbReference type="SMART" id="SM01008">
    <property type="entry name" value="Ald_Xan_dh_C"/>
    <property type="match status" value="1"/>
</dbReference>
<reference evidence="5" key="2">
    <citation type="submission" date="2015-01" db="EMBL/GenBank/DDBJ databases">
        <title>Complete genome sequence of Methylobacterium aquaticum strain 22A.</title>
        <authorList>
            <person name="Tani A."/>
            <person name="Ogura Y."/>
            <person name="Hayashi T."/>
        </authorList>
    </citation>
    <scope>NUCLEOTIDE SEQUENCE [LARGE SCALE GENOMIC DNA]</scope>
    <source>
        <strain evidence="5">MA-22A</strain>
        <plasmid evidence="5">Plasmid pMaq22A_1p DNA</plasmid>
    </source>
</reference>
<dbReference type="GO" id="GO:0016491">
    <property type="term" value="F:oxidoreductase activity"/>
    <property type="evidence" value="ECO:0007669"/>
    <property type="project" value="UniProtKB-KW"/>
</dbReference>